<dbReference type="InterPro" id="IPR023214">
    <property type="entry name" value="HAD_sf"/>
</dbReference>
<dbReference type="EC" id="3.1.3.-" evidence="3"/>
<sequence>MHIGVDLDNTILDATTSHLRYYNLASGLSFTPEDVNDFYIYRLYGWDHAEREAVYTKYGHDIHWNSSPLPMAVEIMQYLYDRHQLSIITARPMLFREVTVEWLKRYKINYHNLTLIENKLQACITSNVDVLIDDGPHYAEEFALLNKPVILYEQPYNLSVTHEFVYRASNWIEVKQHIDYLESQQTSGKGAAFRKKYWRASAVR</sequence>
<name>A0ABY5SGG0_9BACL</name>
<keyword evidence="2 3" id="KW-0378">Hydrolase</keyword>
<accession>A0ABY5SGG0</accession>
<dbReference type="Proteomes" id="UP001057877">
    <property type="component" value="Chromosome"/>
</dbReference>
<dbReference type="InterPro" id="IPR052419">
    <property type="entry name" value="5_3-deoxyribonucleotidase-like"/>
</dbReference>
<reference evidence="4" key="1">
    <citation type="submission" date="2022-01" db="EMBL/GenBank/DDBJ databases">
        <title>Paenibacillus spongiae sp. nov., isolated from marine sponge.</title>
        <authorList>
            <person name="Li Z."/>
            <person name="Zhang M."/>
        </authorList>
    </citation>
    <scope>NUCLEOTIDE SEQUENCE</scope>
    <source>
        <strain evidence="4">PHS-Z3</strain>
    </source>
</reference>
<evidence type="ECO:0000256" key="2">
    <source>
        <dbReference type="ARBA" id="ARBA00022801"/>
    </source>
</evidence>
<proteinExistence type="inferred from homology"/>
<dbReference type="PIRSF" id="PIRSF021362">
    <property type="entry name" value="UCP021362_HAD"/>
    <property type="match status" value="1"/>
</dbReference>
<dbReference type="InterPro" id="IPR010708">
    <property type="entry name" value="5'(3')-deoxyribonucleotidase"/>
</dbReference>
<dbReference type="InterPro" id="IPR009206">
    <property type="entry name" value="Nucleotidase_putative"/>
</dbReference>
<organism evidence="4 5">
    <name type="scientific">Paenibacillus spongiae</name>
    <dbReference type="NCBI Taxonomy" id="2909671"/>
    <lineage>
        <taxon>Bacteria</taxon>
        <taxon>Bacillati</taxon>
        <taxon>Bacillota</taxon>
        <taxon>Bacilli</taxon>
        <taxon>Bacillales</taxon>
        <taxon>Paenibacillaceae</taxon>
        <taxon>Paenibacillus</taxon>
    </lineage>
</organism>
<evidence type="ECO:0000313" key="4">
    <source>
        <dbReference type="EMBL" id="UVI33081.1"/>
    </source>
</evidence>
<dbReference type="Pfam" id="PF06941">
    <property type="entry name" value="NT5C"/>
    <property type="match status" value="1"/>
</dbReference>
<dbReference type="Gene3D" id="3.40.50.1000">
    <property type="entry name" value="HAD superfamily/HAD-like"/>
    <property type="match status" value="1"/>
</dbReference>
<dbReference type="PANTHER" id="PTHR35134:SF2">
    <property type="entry name" value="NUCLEOTIDASE YQFW-RELATED"/>
    <property type="match status" value="1"/>
</dbReference>
<comment type="similarity">
    <text evidence="1 3">Belongs to the 5'(3')-deoxyribonucleotidase family.</text>
</comment>
<dbReference type="InterPro" id="IPR036412">
    <property type="entry name" value="HAD-like_sf"/>
</dbReference>
<dbReference type="SUPFAM" id="SSF56784">
    <property type="entry name" value="HAD-like"/>
    <property type="match status" value="1"/>
</dbReference>
<protein>
    <recommendedName>
        <fullName evidence="3">Nucleotidase</fullName>
        <ecNumber evidence="3">3.1.3.-</ecNumber>
    </recommendedName>
</protein>
<gene>
    <name evidence="4" type="ORF">L1F29_15110</name>
</gene>
<evidence type="ECO:0000256" key="3">
    <source>
        <dbReference type="PIRNR" id="PIRNR021362"/>
    </source>
</evidence>
<keyword evidence="5" id="KW-1185">Reference proteome</keyword>
<dbReference type="EMBL" id="CP091430">
    <property type="protein sequence ID" value="UVI33081.1"/>
    <property type="molecule type" value="Genomic_DNA"/>
</dbReference>
<dbReference type="PANTHER" id="PTHR35134">
    <property type="entry name" value="NUCLEOTIDASE YQFW-RELATED"/>
    <property type="match status" value="1"/>
</dbReference>
<evidence type="ECO:0000313" key="5">
    <source>
        <dbReference type="Proteomes" id="UP001057877"/>
    </source>
</evidence>
<evidence type="ECO:0000256" key="1">
    <source>
        <dbReference type="ARBA" id="ARBA00009589"/>
    </source>
</evidence>
<dbReference type="RefSeq" id="WP_258389134.1">
    <property type="nucleotide sequence ID" value="NZ_CP091430.1"/>
</dbReference>